<dbReference type="Proteomes" id="UP001596540">
    <property type="component" value="Unassembled WGS sequence"/>
</dbReference>
<accession>A0ABW2KB71</accession>
<evidence type="ECO:0000313" key="1">
    <source>
        <dbReference type="EMBL" id="MFC7326434.1"/>
    </source>
</evidence>
<gene>
    <name evidence="1" type="ORF">ACFQRF_01655</name>
</gene>
<dbReference type="RefSeq" id="WP_379868196.1">
    <property type="nucleotide sequence ID" value="NZ_JBHTBH010000001.1"/>
</dbReference>
<proteinExistence type="predicted"/>
<comment type="caution">
    <text evidence="1">The sequence shown here is derived from an EMBL/GenBank/DDBJ whole genome shotgun (WGS) entry which is preliminary data.</text>
</comment>
<reference evidence="2" key="1">
    <citation type="journal article" date="2019" name="Int. J. Syst. Evol. Microbiol.">
        <title>The Global Catalogue of Microorganisms (GCM) 10K type strain sequencing project: providing services to taxonomists for standard genome sequencing and annotation.</title>
        <authorList>
            <consortium name="The Broad Institute Genomics Platform"/>
            <consortium name="The Broad Institute Genome Sequencing Center for Infectious Disease"/>
            <person name="Wu L."/>
            <person name="Ma J."/>
        </authorList>
    </citation>
    <scope>NUCLEOTIDE SEQUENCE [LARGE SCALE GENOMIC DNA]</scope>
    <source>
        <strain evidence="2">CGMCC 4.7382</strain>
    </source>
</reference>
<sequence>MLWPALVAHSHGELTPDQTRLLLTTLQLEDTPRAEGPGAAGSIAHRSFAGDSGTRLVVDVARIGDDIWALGLFFDGEPPSKNIVEHHRRMFRDVIDRLELTLIQVEPAATGDEVSVMPPQPDDAESPMDAYWPYPDLVDLDDLWLHLRLRKDAPRKVKAVKLREVMSYPSWAQAHPSLQRQAEEFLTRT</sequence>
<name>A0ABW2KB71_9ACTN</name>
<protein>
    <submittedName>
        <fullName evidence="1">Uncharacterized protein</fullName>
    </submittedName>
</protein>
<organism evidence="1 2">
    <name type="scientific">Marinactinospora rubrisoli</name>
    <dbReference type="NCBI Taxonomy" id="2715399"/>
    <lineage>
        <taxon>Bacteria</taxon>
        <taxon>Bacillati</taxon>
        <taxon>Actinomycetota</taxon>
        <taxon>Actinomycetes</taxon>
        <taxon>Streptosporangiales</taxon>
        <taxon>Nocardiopsidaceae</taxon>
        <taxon>Marinactinospora</taxon>
    </lineage>
</organism>
<keyword evidence="2" id="KW-1185">Reference proteome</keyword>
<dbReference type="EMBL" id="JBHTBH010000001">
    <property type="protein sequence ID" value="MFC7326434.1"/>
    <property type="molecule type" value="Genomic_DNA"/>
</dbReference>
<evidence type="ECO:0000313" key="2">
    <source>
        <dbReference type="Proteomes" id="UP001596540"/>
    </source>
</evidence>